<keyword evidence="4 13" id="KW-0547">Nucleotide-binding</keyword>
<dbReference type="GO" id="GO:0005829">
    <property type="term" value="C:cytosol"/>
    <property type="evidence" value="ECO:0007669"/>
    <property type="project" value="TreeGrafter"/>
</dbReference>
<dbReference type="GO" id="GO:1990077">
    <property type="term" value="C:primosome complex"/>
    <property type="evidence" value="ECO:0007669"/>
    <property type="project" value="UniProtKB-UniRule"/>
</dbReference>
<dbReference type="InterPro" id="IPR016136">
    <property type="entry name" value="DNA_helicase_N/primase_C"/>
</dbReference>
<proteinExistence type="inferred from homology"/>
<evidence type="ECO:0000313" key="16">
    <source>
        <dbReference type="Proteomes" id="UP000027341"/>
    </source>
</evidence>
<dbReference type="AlphaFoldDB" id="A0A066ZM78"/>
<keyword evidence="7 13" id="KW-0067">ATP-binding</keyword>
<dbReference type="InterPro" id="IPR007693">
    <property type="entry name" value="DNA_helicase_DnaB-like_N"/>
</dbReference>
<evidence type="ECO:0000256" key="5">
    <source>
        <dbReference type="ARBA" id="ARBA00022801"/>
    </source>
</evidence>
<evidence type="ECO:0000256" key="2">
    <source>
        <dbReference type="ARBA" id="ARBA00022515"/>
    </source>
</evidence>
<evidence type="ECO:0000256" key="4">
    <source>
        <dbReference type="ARBA" id="ARBA00022741"/>
    </source>
</evidence>
<dbReference type="Pfam" id="PF03796">
    <property type="entry name" value="DnaB_C"/>
    <property type="match status" value="2"/>
</dbReference>
<comment type="function">
    <text evidence="10 13">The main replicative DNA helicase, it participates in initiation and elongation during chromosome replication. Travels ahead of the DNA replisome, separating dsDNA into templates for DNA synthesis. A processive ATP-dependent 5'-3' DNA helicase it has DNA-dependent ATPase activity.</text>
</comment>
<evidence type="ECO:0000256" key="3">
    <source>
        <dbReference type="ARBA" id="ARBA00022705"/>
    </source>
</evidence>
<dbReference type="Pfam" id="PF00772">
    <property type="entry name" value="DnaB"/>
    <property type="match status" value="1"/>
</dbReference>
<feature type="domain" description="SF4 helicase" evidence="14">
    <location>
        <begin position="182"/>
        <end position="468"/>
    </location>
</feature>
<keyword evidence="5 13" id="KW-0378">Hydrolase</keyword>
<evidence type="ECO:0000256" key="11">
    <source>
        <dbReference type="ARBA" id="ARBA00048954"/>
    </source>
</evidence>
<evidence type="ECO:0000256" key="12">
    <source>
        <dbReference type="NCBIfam" id="TIGR00665"/>
    </source>
</evidence>
<dbReference type="GO" id="GO:0005524">
    <property type="term" value="F:ATP binding"/>
    <property type="evidence" value="ECO:0007669"/>
    <property type="project" value="UniProtKB-UniRule"/>
</dbReference>
<dbReference type="GO" id="GO:0006269">
    <property type="term" value="P:DNA replication, synthesis of primer"/>
    <property type="evidence" value="ECO:0007669"/>
    <property type="project" value="UniProtKB-UniRule"/>
</dbReference>
<dbReference type="STRING" id="28885.EI16_01030"/>
<comment type="similarity">
    <text evidence="1 13">Belongs to the helicase family. DnaB subfamily.</text>
</comment>
<keyword evidence="2 13" id="KW-0639">Primosome</keyword>
<dbReference type="EC" id="5.6.2.3" evidence="12 13"/>
<dbReference type="EMBL" id="JMIU01000001">
    <property type="protein sequence ID" value="KDN94928.1"/>
    <property type="molecule type" value="Genomic_DNA"/>
</dbReference>
<dbReference type="InterPro" id="IPR003593">
    <property type="entry name" value="AAA+_ATPase"/>
</dbReference>
<dbReference type="Gene3D" id="1.10.860.10">
    <property type="entry name" value="DNAb Helicase, Chain A"/>
    <property type="match status" value="1"/>
</dbReference>
<dbReference type="CDD" id="cd00984">
    <property type="entry name" value="DnaB_C"/>
    <property type="match status" value="1"/>
</dbReference>
<dbReference type="InterPro" id="IPR007692">
    <property type="entry name" value="DNA_helicase_DnaB"/>
</dbReference>
<dbReference type="FunFam" id="1.10.860.10:FF:000001">
    <property type="entry name" value="Replicative DNA helicase"/>
    <property type="match status" value="1"/>
</dbReference>
<dbReference type="PANTHER" id="PTHR30153">
    <property type="entry name" value="REPLICATIVE DNA HELICASE DNAB"/>
    <property type="match status" value="1"/>
</dbReference>
<dbReference type="SMART" id="SM00382">
    <property type="entry name" value="AAA"/>
    <property type="match status" value="1"/>
</dbReference>
<keyword evidence="8 13" id="KW-0238">DNA-binding</keyword>
<name>A0A066ZM78_HYDMR</name>
<dbReference type="GO" id="GO:0003677">
    <property type="term" value="F:DNA binding"/>
    <property type="evidence" value="ECO:0007669"/>
    <property type="project" value="UniProtKB-UniRule"/>
</dbReference>
<keyword evidence="6 13" id="KW-0347">Helicase</keyword>
<evidence type="ECO:0000313" key="15">
    <source>
        <dbReference type="EMBL" id="KDN94928.1"/>
    </source>
</evidence>
<dbReference type="GO" id="GO:0016887">
    <property type="term" value="F:ATP hydrolysis activity"/>
    <property type="evidence" value="ECO:0007669"/>
    <property type="project" value="RHEA"/>
</dbReference>
<gene>
    <name evidence="15" type="ORF">EI16_01030</name>
</gene>
<keyword evidence="3 13" id="KW-0235">DNA replication</keyword>
<dbReference type="InterPro" id="IPR036185">
    <property type="entry name" value="DNA_heli_DnaB-like_N_sf"/>
</dbReference>
<dbReference type="PROSITE" id="PS51199">
    <property type="entry name" value="SF4_HELICASE"/>
    <property type="match status" value="1"/>
</dbReference>
<dbReference type="GO" id="GO:0043139">
    <property type="term" value="F:5'-3' DNA helicase activity"/>
    <property type="evidence" value="ECO:0007669"/>
    <property type="project" value="UniProtKB-EC"/>
</dbReference>
<comment type="catalytic activity">
    <reaction evidence="11 13">
        <text>ATP + H2O = ADP + phosphate + H(+)</text>
        <dbReference type="Rhea" id="RHEA:13065"/>
        <dbReference type="ChEBI" id="CHEBI:15377"/>
        <dbReference type="ChEBI" id="CHEBI:15378"/>
        <dbReference type="ChEBI" id="CHEBI:30616"/>
        <dbReference type="ChEBI" id="CHEBI:43474"/>
        <dbReference type="ChEBI" id="CHEBI:456216"/>
        <dbReference type="EC" id="5.6.2.3"/>
    </reaction>
</comment>
<evidence type="ECO:0000256" key="1">
    <source>
        <dbReference type="ARBA" id="ARBA00008428"/>
    </source>
</evidence>
<evidence type="ECO:0000259" key="14">
    <source>
        <dbReference type="PROSITE" id="PS51199"/>
    </source>
</evidence>
<evidence type="ECO:0000256" key="8">
    <source>
        <dbReference type="ARBA" id="ARBA00023125"/>
    </source>
</evidence>
<keyword evidence="9" id="KW-0413">Isomerase</keyword>
<dbReference type="Proteomes" id="UP000027341">
    <property type="component" value="Unassembled WGS sequence"/>
</dbReference>
<evidence type="ECO:0000256" key="13">
    <source>
        <dbReference type="RuleBase" id="RU362085"/>
    </source>
</evidence>
<dbReference type="NCBIfam" id="TIGR00665">
    <property type="entry name" value="DnaB"/>
    <property type="match status" value="1"/>
</dbReference>
<dbReference type="InterPro" id="IPR027417">
    <property type="entry name" value="P-loop_NTPase"/>
</dbReference>
<evidence type="ECO:0000256" key="7">
    <source>
        <dbReference type="ARBA" id="ARBA00022840"/>
    </source>
</evidence>
<keyword evidence="16" id="KW-1185">Reference proteome</keyword>
<reference evidence="15 16" key="1">
    <citation type="submission" date="2014-04" db="EMBL/GenBank/DDBJ databases">
        <title>Draft genome sequence of Hydrogenovibrio marinus MH-110, a model organism for aerobic H2 metabolism.</title>
        <authorList>
            <person name="Cha H.J."/>
            <person name="Jo B.H."/>
            <person name="Hwang B.H."/>
        </authorList>
    </citation>
    <scope>NUCLEOTIDE SEQUENCE [LARGE SCALE GENOMIC DNA]</scope>
    <source>
        <strain evidence="15 16">MH-110</strain>
    </source>
</reference>
<dbReference type="SUPFAM" id="SSF52540">
    <property type="entry name" value="P-loop containing nucleoside triphosphate hydrolases"/>
    <property type="match status" value="1"/>
</dbReference>
<dbReference type="NCBIfam" id="NF004384">
    <property type="entry name" value="PRK05748.1"/>
    <property type="match status" value="1"/>
</dbReference>
<dbReference type="InterPro" id="IPR007694">
    <property type="entry name" value="DNA_helicase_DnaB-like_C"/>
</dbReference>
<dbReference type="PANTHER" id="PTHR30153:SF2">
    <property type="entry name" value="REPLICATIVE DNA HELICASE"/>
    <property type="match status" value="1"/>
</dbReference>
<organism evidence="15 16">
    <name type="scientific">Hydrogenovibrio marinus</name>
    <dbReference type="NCBI Taxonomy" id="28885"/>
    <lineage>
        <taxon>Bacteria</taxon>
        <taxon>Pseudomonadati</taxon>
        <taxon>Pseudomonadota</taxon>
        <taxon>Gammaproteobacteria</taxon>
        <taxon>Thiotrichales</taxon>
        <taxon>Piscirickettsiaceae</taxon>
        <taxon>Hydrogenovibrio</taxon>
    </lineage>
</organism>
<accession>A0A066ZM78</accession>
<dbReference type="SUPFAM" id="SSF48024">
    <property type="entry name" value="N-terminal domain of DnaB helicase"/>
    <property type="match status" value="1"/>
</dbReference>
<protein>
    <recommendedName>
        <fullName evidence="12 13">Replicative DNA helicase</fullName>
        <ecNumber evidence="12 13">5.6.2.3</ecNumber>
    </recommendedName>
</protein>
<comment type="caution">
    <text evidence="15">The sequence shown here is derived from an EMBL/GenBank/DDBJ whole genome shotgun (WGS) entry which is preliminary data.</text>
</comment>
<dbReference type="Gene3D" id="3.40.50.300">
    <property type="entry name" value="P-loop containing nucleotide triphosphate hydrolases"/>
    <property type="match status" value="1"/>
</dbReference>
<evidence type="ECO:0000256" key="10">
    <source>
        <dbReference type="ARBA" id="ARBA00044932"/>
    </source>
</evidence>
<sequence length="474" mass="52863">MSEESLFKTPPHSIESEQSVIGGLMLDNEKFEDVAVQLHEQDFYTQQHQVIYAAITQLHQAGKPFDLVTVLEKLHSTGKLQDAGDKQYLMDLVTNTPGAVNIHFYADIVREKAILRSLIHASNEISEASYFPQGRDVREILDLSERKIMGIAEHGAGEQREYQTLTSLLSSAVNTIDQRFNSDGSITGLETHLAEFDGVTSGLQNGDLIIVAGRPSMGKTTFSMNIAENAAVKSLAPVAVFSMEMPAEQLVLRMISSIGHIDAERIRKGNFEPEDFTSLNRAVTVLSQAKMYIDDTPALMITDLRARARRIDKDIRDEQYKQAVAEGKENPESHVTGIGLIVIDYLQLMRGSTNTDNRVNEISEISRGLKAIAKELNVPVIALSQLSRNLENRPDKRPKMADLRESGAIEQDADLIIFIYRDEVYNPDTQDKGTAEIILGKHRNGALANVRLAFLGKYTKFENFAHMDLDDDPY</sequence>
<evidence type="ECO:0000256" key="6">
    <source>
        <dbReference type="ARBA" id="ARBA00022806"/>
    </source>
</evidence>
<dbReference type="RefSeq" id="WP_029908524.1">
    <property type="nucleotide sequence ID" value="NZ_AP020335.1"/>
</dbReference>
<evidence type="ECO:0000256" key="9">
    <source>
        <dbReference type="ARBA" id="ARBA00023235"/>
    </source>
</evidence>